<feature type="compositionally biased region" description="Low complexity" evidence="5">
    <location>
        <begin position="1"/>
        <end position="26"/>
    </location>
</feature>
<protein>
    <recommendedName>
        <fullName evidence="4">Oxidation resistance protein 1</fullName>
    </recommendedName>
</protein>
<comment type="similarity">
    <text evidence="2">Belongs to the OXR1 family.</text>
</comment>
<reference evidence="7" key="1">
    <citation type="submission" date="2021-01" db="EMBL/GenBank/DDBJ databases">
        <authorList>
            <person name="Corre E."/>
            <person name="Pelletier E."/>
            <person name="Niang G."/>
            <person name="Scheremetjew M."/>
            <person name="Finn R."/>
            <person name="Kale V."/>
            <person name="Holt S."/>
            <person name="Cochrane G."/>
            <person name="Meng A."/>
            <person name="Brown T."/>
            <person name="Cohen L."/>
        </authorList>
    </citation>
    <scope>NUCLEOTIDE SEQUENCE</scope>
    <source>
        <strain evidence="7">CCMP1381</strain>
    </source>
</reference>
<dbReference type="InterPro" id="IPR006571">
    <property type="entry name" value="TLDc_dom"/>
</dbReference>
<dbReference type="SMART" id="SM00584">
    <property type="entry name" value="TLDc"/>
    <property type="match status" value="1"/>
</dbReference>
<dbReference type="PANTHER" id="PTHR23354:SF62">
    <property type="entry name" value="MUSTARD, ISOFORM V"/>
    <property type="match status" value="1"/>
</dbReference>
<dbReference type="PROSITE" id="PS51886">
    <property type="entry name" value="TLDC"/>
    <property type="match status" value="1"/>
</dbReference>
<evidence type="ECO:0000256" key="2">
    <source>
        <dbReference type="ARBA" id="ARBA00009540"/>
    </source>
</evidence>
<dbReference type="EMBL" id="HBGS01040735">
    <property type="protein sequence ID" value="CAD9450072.1"/>
    <property type="molecule type" value="Transcribed_RNA"/>
</dbReference>
<evidence type="ECO:0000256" key="1">
    <source>
        <dbReference type="ARBA" id="ARBA00004173"/>
    </source>
</evidence>
<evidence type="ECO:0000313" key="7">
    <source>
        <dbReference type="EMBL" id="CAD9450072.1"/>
    </source>
</evidence>
<dbReference type="Pfam" id="PF07534">
    <property type="entry name" value="TLD"/>
    <property type="match status" value="1"/>
</dbReference>
<feature type="compositionally biased region" description="Acidic residues" evidence="5">
    <location>
        <begin position="27"/>
        <end position="39"/>
    </location>
</feature>
<accession>A0A7S2DC57</accession>
<feature type="region of interest" description="Disordered" evidence="5">
    <location>
        <begin position="1"/>
        <end position="59"/>
    </location>
</feature>
<sequence length="255" mass="27953">MAPKGSSSSNGSESIPMMNLLSTDMLTDMDDSGDEEDDEHERLLSHRPPPHSDPSSILDRPMLRALHSRLLPELLREDYGWKLVYSLINDGASLHTLMRKAMALEPASTKVLVIEDSYSQVFGALICGPLDERRKGYYGTGETCLFSFHNQPPEDITVYHWTQANELFVLSDGEQLAFGGGGGFGIHLDNALDNGVSSPCATFGNDRPIASTEFFKTLNVELFSLKLSRSSSASDNLPDSRFGVGDSEATLEFDV</sequence>
<dbReference type="AlphaFoldDB" id="A0A7S2DC57"/>
<keyword evidence="3" id="KW-0496">Mitochondrion</keyword>
<dbReference type="GO" id="GO:0005739">
    <property type="term" value="C:mitochondrion"/>
    <property type="evidence" value="ECO:0007669"/>
    <property type="project" value="UniProtKB-SubCell"/>
</dbReference>
<evidence type="ECO:0000256" key="3">
    <source>
        <dbReference type="ARBA" id="ARBA00023128"/>
    </source>
</evidence>
<evidence type="ECO:0000256" key="4">
    <source>
        <dbReference type="ARBA" id="ARBA00040604"/>
    </source>
</evidence>
<evidence type="ECO:0000259" key="6">
    <source>
        <dbReference type="PROSITE" id="PS51886"/>
    </source>
</evidence>
<evidence type="ECO:0000256" key="5">
    <source>
        <dbReference type="SAM" id="MobiDB-lite"/>
    </source>
</evidence>
<organism evidence="7">
    <name type="scientific">Octactis speculum</name>
    <dbReference type="NCBI Taxonomy" id="3111310"/>
    <lineage>
        <taxon>Eukaryota</taxon>
        <taxon>Sar</taxon>
        <taxon>Stramenopiles</taxon>
        <taxon>Ochrophyta</taxon>
        <taxon>Dictyochophyceae</taxon>
        <taxon>Dictyochales</taxon>
        <taxon>Dictyochaceae</taxon>
        <taxon>Octactis</taxon>
    </lineage>
</organism>
<feature type="domain" description="TLDc" evidence="6">
    <location>
        <begin position="56"/>
        <end position="226"/>
    </location>
</feature>
<name>A0A7S2DC57_9STRA</name>
<dbReference type="PANTHER" id="PTHR23354">
    <property type="entry name" value="NUCLEOLAR PROTEIN 7/ESTROGEN RECEPTOR COACTIVATOR-RELATED"/>
    <property type="match status" value="1"/>
</dbReference>
<comment type="subcellular location">
    <subcellularLocation>
        <location evidence="1">Mitochondrion</location>
    </subcellularLocation>
</comment>
<gene>
    <name evidence="7" type="ORF">DSPE1174_LOCUS20964</name>
</gene>
<proteinExistence type="inferred from homology"/>